<sequence>MSLTPLQADTHRFYGRSSTALVVRGFLTNRTFRPLITLRWCQNLRRSGVGRLLLPFCKVLHRFATHNACMDLSWATVMGPGVVLTHGWGLVVSPGARIGANVTLFHGVTLGRRDRIAADGTRQIGYPTLEDEVWVGAHAVIVGAITIGRGSRIGAGAFVTEDIPPYSVVTGNPGRIVKSQCTPDVYNPAPVGTD</sequence>
<keyword evidence="2 5" id="KW-0808">Transferase</keyword>
<dbReference type="Proteomes" id="UP000619512">
    <property type="component" value="Unassembled WGS sequence"/>
</dbReference>
<protein>
    <recommendedName>
        <fullName evidence="5">Serine acetyltransferase</fullName>
        <ecNumber evidence="5">2.3.1.30</ecNumber>
    </recommendedName>
</protein>
<comment type="catalytic activity">
    <reaction evidence="5">
        <text>L-serine + acetyl-CoA = O-acetyl-L-serine + CoA</text>
        <dbReference type="Rhea" id="RHEA:24560"/>
        <dbReference type="ChEBI" id="CHEBI:33384"/>
        <dbReference type="ChEBI" id="CHEBI:57287"/>
        <dbReference type="ChEBI" id="CHEBI:57288"/>
        <dbReference type="ChEBI" id="CHEBI:58340"/>
        <dbReference type="EC" id="2.3.1.30"/>
    </reaction>
</comment>
<evidence type="ECO:0000313" key="8">
    <source>
        <dbReference type="Proteomes" id="UP000294359"/>
    </source>
</evidence>
<dbReference type="PROSITE" id="PS00101">
    <property type="entry name" value="HEXAPEP_TRANSFERASES"/>
    <property type="match status" value="1"/>
</dbReference>
<reference evidence="7 8" key="2">
    <citation type="submission" date="2019-03" db="EMBL/GenBank/DDBJ databases">
        <title>Draft Genome Sequences of Six Type Strains of the Genus Massilia.</title>
        <authorList>
            <person name="Miess H."/>
            <person name="Frediansyhah A."/>
            <person name="Gross H."/>
        </authorList>
    </citation>
    <scope>NUCLEOTIDE SEQUENCE [LARGE SCALE GENOMIC DNA]</scope>
    <source>
        <strain evidence="7 8">DSM 17505</strain>
    </source>
</reference>
<gene>
    <name evidence="7" type="ORF">E1742_23330</name>
    <name evidence="6" type="ORF">GCM10007388_17690</name>
</gene>
<dbReference type="GO" id="GO:0005737">
    <property type="term" value="C:cytoplasm"/>
    <property type="evidence" value="ECO:0007669"/>
    <property type="project" value="InterPro"/>
</dbReference>
<evidence type="ECO:0000313" key="7">
    <source>
        <dbReference type="EMBL" id="QBQ38774.1"/>
    </source>
</evidence>
<dbReference type="RefSeq" id="WP_134387473.1">
    <property type="nucleotide sequence ID" value="NZ_BMWW01000002.1"/>
</dbReference>
<evidence type="ECO:0000256" key="3">
    <source>
        <dbReference type="ARBA" id="ARBA00022737"/>
    </source>
</evidence>
<dbReference type="GO" id="GO:0009001">
    <property type="term" value="F:serine O-acetyltransferase activity"/>
    <property type="evidence" value="ECO:0007669"/>
    <property type="project" value="UniProtKB-EC"/>
</dbReference>
<evidence type="ECO:0000256" key="2">
    <source>
        <dbReference type="ARBA" id="ARBA00022679"/>
    </source>
</evidence>
<evidence type="ECO:0000313" key="6">
    <source>
        <dbReference type="EMBL" id="GGY84944.1"/>
    </source>
</evidence>
<evidence type="ECO:0000256" key="4">
    <source>
        <dbReference type="ARBA" id="ARBA00023315"/>
    </source>
</evidence>
<evidence type="ECO:0000256" key="5">
    <source>
        <dbReference type="PIRNR" id="PIRNR000441"/>
    </source>
</evidence>
<dbReference type="InterPro" id="IPR011004">
    <property type="entry name" value="Trimer_LpxA-like_sf"/>
</dbReference>
<organism evidence="6 9">
    <name type="scientific">Pseudoduganella plicata</name>
    <dbReference type="NCBI Taxonomy" id="321984"/>
    <lineage>
        <taxon>Bacteria</taxon>
        <taxon>Pseudomonadati</taxon>
        <taxon>Pseudomonadota</taxon>
        <taxon>Betaproteobacteria</taxon>
        <taxon>Burkholderiales</taxon>
        <taxon>Oxalobacteraceae</taxon>
        <taxon>Telluria group</taxon>
        <taxon>Pseudoduganella</taxon>
    </lineage>
</organism>
<accession>A0A4P7BIS4</accession>
<name>A0A4P7BIS4_9BURK</name>
<dbReference type="OrthoDB" id="8612290at2"/>
<dbReference type="EC" id="2.3.1.30" evidence="5"/>
<dbReference type="SUPFAM" id="SSF51161">
    <property type="entry name" value="Trimeric LpxA-like enzymes"/>
    <property type="match status" value="1"/>
</dbReference>
<evidence type="ECO:0000313" key="9">
    <source>
        <dbReference type="Proteomes" id="UP000619512"/>
    </source>
</evidence>
<keyword evidence="3" id="KW-0677">Repeat</keyword>
<dbReference type="CDD" id="cd03354">
    <property type="entry name" value="LbH_SAT"/>
    <property type="match status" value="1"/>
</dbReference>
<dbReference type="InterPro" id="IPR018357">
    <property type="entry name" value="Hexapep_transf_CS"/>
</dbReference>
<dbReference type="EMBL" id="CP038026">
    <property type="protein sequence ID" value="QBQ38774.1"/>
    <property type="molecule type" value="Genomic_DNA"/>
</dbReference>
<dbReference type="Pfam" id="PF00132">
    <property type="entry name" value="Hexapep"/>
    <property type="match status" value="1"/>
</dbReference>
<keyword evidence="4 5" id="KW-0012">Acyltransferase</keyword>
<dbReference type="AlphaFoldDB" id="A0A4P7BIS4"/>
<dbReference type="Gene3D" id="2.160.10.10">
    <property type="entry name" value="Hexapeptide repeat proteins"/>
    <property type="match status" value="1"/>
</dbReference>
<dbReference type="PANTHER" id="PTHR42811">
    <property type="entry name" value="SERINE ACETYLTRANSFERASE"/>
    <property type="match status" value="1"/>
</dbReference>
<dbReference type="InterPro" id="IPR045304">
    <property type="entry name" value="LbH_SAT"/>
</dbReference>
<dbReference type="InterPro" id="IPR001451">
    <property type="entry name" value="Hexapep"/>
</dbReference>
<dbReference type="InterPro" id="IPR005881">
    <property type="entry name" value="Ser_O-AcTrfase"/>
</dbReference>
<reference evidence="6" key="1">
    <citation type="journal article" date="2014" name="Int. J. Syst. Evol. Microbiol.">
        <title>Complete genome sequence of Corynebacterium casei LMG S-19264T (=DSM 44701T), isolated from a smear-ripened cheese.</title>
        <authorList>
            <consortium name="US DOE Joint Genome Institute (JGI-PGF)"/>
            <person name="Walter F."/>
            <person name="Albersmeier A."/>
            <person name="Kalinowski J."/>
            <person name="Ruckert C."/>
        </authorList>
    </citation>
    <scope>NUCLEOTIDE SEQUENCE</scope>
    <source>
        <strain evidence="6">KCTC 12344</strain>
    </source>
</reference>
<keyword evidence="8" id="KW-1185">Reference proteome</keyword>
<dbReference type="PIRSF" id="PIRSF000441">
    <property type="entry name" value="CysE"/>
    <property type="match status" value="1"/>
</dbReference>
<reference evidence="6" key="3">
    <citation type="submission" date="2022-12" db="EMBL/GenBank/DDBJ databases">
        <authorList>
            <person name="Sun Q."/>
            <person name="Kim S."/>
        </authorList>
    </citation>
    <scope>NUCLEOTIDE SEQUENCE</scope>
    <source>
        <strain evidence="6">KCTC 12344</strain>
    </source>
</reference>
<dbReference type="EMBL" id="BMWW01000002">
    <property type="protein sequence ID" value="GGY84944.1"/>
    <property type="molecule type" value="Genomic_DNA"/>
</dbReference>
<dbReference type="GO" id="GO:0006535">
    <property type="term" value="P:cysteine biosynthetic process from serine"/>
    <property type="evidence" value="ECO:0007669"/>
    <property type="project" value="InterPro"/>
</dbReference>
<proteinExistence type="inferred from homology"/>
<dbReference type="Proteomes" id="UP000294359">
    <property type="component" value="Chromosome"/>
</dbReference>
<comment type="similarity">
    <text evidence="1 5">Belongs to the transferase hexapeptide repeat family.</text>
</comment>
<evidence type="ECO:0000256" key="1">
    <source>
        <dbReference type="ARBA" id="ARBA00007274"/>
    </source>
</evidence>